<dbReference type="PANTHER" id="PTHR47040:SF1">
    <property type="entry name" value="MITOCHONDRIAL ATP-INDEPENDENT INNER MEMBRANE PROTEASE SUBUNIT 2"/>
    <property type="match status" value="1"/>
</dbReference>
<proteinExistence type="predicted"/>
<evidence type="ECO:0000259" key="1">
    <source>
        <dbReference type="Pfam" id="PF10502"/>
    </source>
</evidence>
<name>A0A803KSY5_CHEQI</name>
<dbReference type="Proteomes" id="UP000596660">
    <property type="component" value="Unplaced"/>
</dbReference>
<dbReference type="SUPFAM" id="SSF51306">
    <property type="entry name" value="LexA/Signal peptidase"/>
    <property type="match status" value="3"/>
</dbReference>
<evidence type="ECO:0000313" key="2">
    <source>
        <dbReference type="EnsemblPlants" id="AUR62002143-RA:cds"/>
    </source>
</evidence>
<dbReference type="InterPro" id="IPR053307">
    <property type="entry name" value="Mitochondrial_IM_protease"/>
</dbReference>
<dbReference type="Gramene" id="AUR62002143-RA">
    <property type="protein sequence ID" value="AUR62002143-RA:cds"/>
    <property type="gene ID" value="AUR62002143"/>
</dbReference>
<dbReference type="InterPro" id="IPR019533">
    <property type="entry name" value="Peptidase_S26"/>
</dbReference>
<evidence type="ECO:0000313" key="3">
    <source>
        <dbReference type="Proteomes" id="UP000596660"/>
    </source>
</evidence>
<dbReference type="GO" id="GO:0006465">
    <property type="term" value="P:signal peptide processing"/>
    <property type="evidence" value="ECO:0007669"/>
    <property type="project" value="InterPro"/>
</dbReference>
<reference evidence="2" key="2">
    <citation type="submission" date="2021-03" db="UniProtKB">
        <authorList>
            <consortium name="EnsemblPlants"/>
        </authorList>
    </citation>
    <scope>IDENTIFICATION</scope>
</reference>
<dbReference type="CDD" id="cd06530">
    <property type="entry name" value="S26_SPase_I"/>
    <property type="match status" value="2"/>
</dbReference>
<dbReference type="Gene3D" id="2.10.109.10">
    <property type="entry name" value="Umud Fragment, subunit A"/>
    <property type="match status" value="2"/>
</dbReference>
<protein>
    <recommendedName>
        <fullName evidence="1">Peptidase S26 domain-containing protein</fullName>
    </recommendedName>
</protein>
<reference evidence="2" key="1">
    <citation type="journal article" date="2017" name="Nature">
        <title>The genome of Chenopodium quinoa.</title>
        <authorList>
            <person name="Jarvis D.E."/>
            <person name="Ho Y.S."/>
            <person name="Lightfoot D.J."/>
            <person name="Schmoeckel S.M."/>
            <person name="Li B."/>
            <person name="Borm T.J.A."/>
            <person name="Ohyanagi H."/>
            <person name="Mineta K."/>
            <person name="Michell C.T."/>
            <person name="Saber N."/>
            <person name="Kharbatia N.M."/>
            <person name="Rupper R.R."/>
            <person name="Sharp A.R."/>
            <person name="Dally N."/>
            <person name="Boughton B.A."/>
            <person name="Woo Y.H."/>
            <person name="Gao G."/>
            <person name="Schijlen E.G.W.M."/>
            <person name="Guo X."/>
            <person name="Momin A.A."/>
            <person name="Negrao S."/>
            <person name="Al-Babili S."/>
            <person name="Gehring C."/>
            <person name="Roessner U."/>
            <person name="Jung C."/>
            <person name="Murphy K."/>
            <person name="Arold S.T."/>
            <person name="Gojobori T."/>
            <person name="van der Linden C.G."/>
            <person name="van Loo E.N."/>
            <person name="Jellen E.N."/>
            <person name="Maughan P.J."/>
            <person name="Tester M."/>
        </authorList>
    </citation>
    <scope>NUCLEOTIDE SEQUENCE [LARGE SCALE GENOMIC DNA]</scope>
    <source>
        <strain evidence="2">cv. PI 614886</strain>
    </source>
</reference>
<dbReference type="GO" id="GO:0004252">
    <property type="term" value="F:serine-type endopeptidase activity"/>
    <property type="evidence" value="ECO:0007669"/>
    <property type="project" value="InterPro"/>
</dbReference>
<organism evidence="2 3">
    <name type="scientific">Chenopodium quinoa</name>
    <name type="common">Quinoa</name>
    <dbReference type="NCBI Taxonomy" id="63459"/>
    <lineage>
        <taxon>Eukaryota</taxon>
        <taxon>Viridiplantae</taxon>
        <taxon>Streptophyta</taxon>
        <taxon>Embryophyta</taxon>
        <taxon>Tracheophyta</taxon>
        <taxon>Spermatophyta</taxon>
        <taxon>Magnoliopsida</taxon>
        <taxon>eudicotyledons</taxon>
        <taxon>Gunneridae</taxon>
        <taxon>Pentapetalae</taxon>
        <taxon>Caryophyllales</taxon>
        <taxon>Chenopodiaceae</taxon>
        <taxon>Chenopodioideae</taxon>
        <taxon>Atripliceae</taxon>
        <taxon>Chenopodium</taxon>
    </lineage>
</organism>
<dbReference type="EnsemblPlants" id="AUR62002143-RA">
    <property type="protein sequence ID" value="AUR62002143-RA:cds"/>
    <property type="gene ID" value="AUR62002143"/>
</dbReference>
<sequence>MRQLWRLKLCWEYLGQKCDFAALITVQKRNAGQLLRGDLLNTYLKNAVAEKMTFFCQSKGSEMEPTISVNETLFVRKLPYVNARFRGNPQDIHVGDVVVLKDPLNSNNYVVRRLAAVSGYEMVSTNKDDESFVLKDGQCWVLSDNKNLKPEPCKLENADDATSVITNFRVLTNPCSAQRVSHILTATESNDSRTYGPISITNIVGRVIYRFQTAKDHNIVVNSKYSLRNDRSVLFVELDPAEVQLNNDKNNKQISIWKPSLVPPQSLTNDGFGLGCETKRLAGGISDDDTLANWCKDFIQRKMTYVYRSEGQEMAPTIPGRHETLLIRNLPCPNLKFRLVYRQVSVGDVVLLKNPLDSDRALVRRLAALGGHQMVSTDEKDEPFVIRIDHCWVLADNKELKAREANDSRTFGPVPAMDIIGRVIYRFQSMEDHGRVENSNCHLEEDAAVVKFELELDEMQKFSEA</sequence>
<keyword evidence="3" id="KW-1185">Reference proteome</keyword>
<accession>A0A803KSY5</accession>
<dbReference type="Pfam" id="PF10502">
    <property type="entry name" value="Peptidase_S26"/>
    <property type="match status" value="1"/>
</dbReference>
<feature type="domain" description="Peptidase S26" evidence="1">
    <location>
        <begin position="56"/>
        <end position="210"/>
    </location>
</feature>
<dbReference type="AlphaFoldDB" id="A0A803KSY5"/>
<dbReference type="PANTHER" id="PTHR47040">
    <property type="entry name" value="OSJNBA0068L06.9 PROTEIN"/>
    <property type="match status" value="1"/>
</dbReference>
<dbReference type="InterPro" id="IPR036286">
    <property type="entry name" value="LexA/Signal_pep-like_sf"/>
</dbReference>